<feature type="region of interest" description="Disordered" evidence="5">
    <location>
        <begin position="320"/>
        <end position="347"/>
    </location>
</feature>
<evidence type="ECO:0000256" key="2">
    <source>
        <dbReference type="ARBA" id="ARBA00022692"/>
    </source>
</evidence>
<keyword evidence="3 6" id="KW-1133">Transmembrane helix</keyword>
<evidence type="ECO:0000313" key="8">
    <source>
        <dbReference type="Proteomes" id="UP000693970"/>
    </source>
</evidence>
<dbReference type="OrthoDB" id="200954at2759"/>
<feature type="region of interest" description="Disordered" evidence="5">
    <location>
        <begin position="372"/>
        <end position="392"/>
    </location>
</feature>
<evidence type="ECO:0000256" key="5">
    <source>
        <dbReference type="SAM" id="MobiDB-lite"/>
    </source>
</evidence>
<dbReference type="Proteomes" id="UP000693970">
    <property type="component" value="Unassembled WGS sequence"/>
</dbReference>
<comment type="subcellular location">
    <subcellularLocation>
        <location evidence="1">Membrane</location>
        <topology evidence="1">Multi-pass membrane protein</topology>
    </subcellularLocation>
</comment>
<name>A0A9K3LSZ1_9STRA</name>
<dbReference type="AlphaFoldDB" id="A0A9K3LSZ1"/>
<dbReference type="PANTHER" id="PTHR16950">
    <property type="entry name" value="ZINC TRANSPORTER SLC39A7 HISTIDINE-RICH MEMBRANE PROTEIN KE4"/>
    <property type="match status" value="1"/>
</dbReference>
<dbReference type="Pfam" id="PF02535">
    <property type="entry name" value="Zip"/>
    <property type="match status" value="1"/>
</dbReference>
<keyword evidence="8" id="KW-1185">Reference proteome</keyword>
<feature type="compositionally biased region" description="Basic and acidic residues" evidence="5">
    <location>
        <begin position="137"/>
        <end position="151"/>
    </location>
</feature>
<reference evidence="7" key="2">
    <citation type="submission" date="2021-04" db="EMBL/GenBank/DDBJ databases">
        <authorList>
            <person name="Podell S."/>
        </authorList>
    </citation>
    <scope>NUCLEOTIDE SEQUENCE</scope>
    <source>
        <strain evidence="7">Hildebrandi</strain>
    </source>
</reference>
<evidence type="ECO:0000256" key="3">
    <source>
        <dbReference type="ARBA" id="ARBA00022989"/>
    </source>
</evidence>
<dbReference type="GO" id="GO:0005385">
    <property type="term" value="F:zinc ion transmembrane transporter activity"/>
    <property type="evidence" value="ECO:0007669"/>
    <property type="project" value="TreeGrafter"/>
</dbReference>
<sequence length="392" mass="42446">MSSSSSSSLSTALNSTAAMAAFTSTALISIAPNVLLLLFPHYGCGEGQHSFVLSLGQAIAAGGLLGDVFLHVIPHAAGGHHNSASTSNGHDTMGLWILMGFSIFLVTDMVIRQLNQTTNTTHGGHSHGSSSNNNNKSESESSSHQKTIHEHPEHKQSLVLLNLAADALHNFTDGLAIGASFSNYAGKSADNAAGVLEMIQSRGGLATLSILFHEIPHELGDFAILVKEGFSKRQAILAQFGTAVAAMMGTYVGLLTAHVAGDELMFITAGGFVYLATVNILPELLDEGRSWKFRLVQLLFFAMGIGFLYAVSLLEEMDEHSHSGHHSHGHHHHHHHHHHHSRQSPPEEEVVVLEHHHMHHAHHTVDIHETSLHDNHDHSHGHGHHHYDQGEF</sequence>
<keyword evidence="4 6" id="KW-0472">Membrane</keyword>
<dbReference type="GO" id="GO:0006882">
    <property type="term" value="P:intracellular zinc ion homeostasis"/>
    <property type="evidence" value="ECO:0007669"/>
    <property type="project" value="TreeGrafter"/>
</dbReference>
<evidence type="ECO:0000256" key="6">
    <source>
        <dbReference type="SAM" id="Phobius"/>
    </source>
</evidence>
<feature type="compositionally biased region" description="Basic residues" evidence="5">
    <location>
        <begin position="323"/>
        <end position="342"/>
    </location>
</feature>
<feature type="compositionally biased region" description="Low complexity" evidence="5">
    <location>
        <begin position="118"/>
        <end position="136"/>
    </location>
</feature>
<proteinExistence type="predicted"/>
<evidence type="ECO:0000256" key="4">
    <source>
        <dbReference type="ARBA" id="ARBA00023136"/>
    </source>
</evidence>
<feature type="transmembrane region" description="Helical" evidence="6">
    <location>
        <begin position="264"/>
        <end position="281"/>
    </location>
</feature>
<accession>A0A9K3LSZ1</accession>
<feature type="transmembrane region" description="Helical" evidence="6">
    <location>
        <begin position="293"/>
        <end position="314"/>
    </location>
</feature>
<feature type="transmembrane region" description="Helical" evidence="6">
    <location>
        <begin position="51"/>
        <end position="73"/>
    </location>
</feature>
<evidence type="ECO:0000313" key="7">
    <source>
        <dbReference type="EMBL" id="KAG7367652.1"/>
    </source>
</evidence>
<feature type="transmembrane region" description="Helical" evidence="6">
    <location>
        <begin position="20"/>
        <end position="39"/>
    </location>
</feature>
<dbReference type="InterPro" id="IPR003689">
    <property type="entry name" value="ZIP"/>
</dbReference>
<dbReference type="GO" id="GO:0016020">
    <property type="term" value="C:membrane"/>
    <property type="evidence" value="ECO:0007669"/>
    <property type="project" value="UniProtKB-SubCell"/>
</dbReference>
<gene>
    <name evidence="7" type="ORF">IV203_030323</name>
</gene>
<dbReference type="EMBL" id="JAGRRH010000007">
    <property type="protein sequence ID" value="KAG7367652.1"/>
    <property type="molecule type" value="Genomic_DNA"/>
</dbReference>
<reference evidence="7" key="1">
    <citation type="journal article" date="2021" name="Sci. Rep.">
        <title>Diploid genomic architecture of Nitzschia inconspicua, an elite biomass production diatom.</title>
        <authorList>
            <person name="Oliver A."/>
            <person name="Podell S."/>
            <person name="Pinowska A."/>
            <person name="Traller J.C."/>
            <person name="Smith S.R."/>
            <person name="McClure R."/>
            <person name="Beliaev A."/>
            <person name="Bohutskyi P."/>
            <person name="Hill E.A."/>
            <person name="Rabines A."/>
            <person name="Zheng H."/>
            <person name="Allen L.Z."/>
            <person name="Kuo A."/>
            <person name="Grigoriev I.V."/>
            <person name="Allen A.E."/>
            <person name="Hazlebeck D."/>
            <person name="Allen E.E."/>
        </authorList>
    </citation>
    <scope>NUCLEOTIDE SEQUENCE</scope>
    <source>
        <strain evidence="7">Hildebrandi</strain>
    </source>
</reference>
<keyword evidence="2 6" id="KW-0812">Transmembrane</keyword>
<feature type="transmembrane region" description="Helical" evidence="6">
    <location>
        <begin position="93"/>
        <end position="111"/>
    </location>
</feature>
<feature type="region of interest" description="Disordered" evidence="5">
    <location>
        <begin position="118"/>
        <end position="151"/>
    </location>
</feature>
<protein>
    <submittedName>
        <fullName evidence="7">ZIP zinc transporter</fullName>
    </submittedName>
</protein>
<comment type="caution">
    <text evidence="7">The sequence shown here is derived from an EMBL/GenBank/DDBJ whole genome shotgun (WGS) entry which is preliminary data.</text>
</comment>
<organism evidence="7 8">
    <name type="scientific">Nitzschia inconspicua</name>
    <dbReference type="NCBI Taxonomy" id="303405"/>
    <lineage>
        <taxon>Eukaryota</taxon>
        <taxon>Sar</taxon>
        <taxon>Stramenopiles</taxon>
        <taxon>Ochrophyta</taxon>
        <taxon>Bacillariophyta</taxon>
        <taxon>Bacillariophyceae</taxon>
        <taxon>Bacillariophycidae</taxon>
        <taxon>Bacillariales</taxon>
        <taxon>Bacillariaceae</taxon>
        <taxon>Nitzschia</taxon>
    </lineage>
</organism>
<dbReference type="PANTHER" id="PTHR16950:SF16">
    <property type="entry name" value="ZINC TRANSPORTER ZIP13"/>
    <property type="match status" value="1"/>
</dbReference>
<feature type="transmembrane region" description="Helical" evidence="6">
    <location>
        <begin position="236"/>
        <end position="258"/>
    </location>
</feature>
<evidence type="ECO:0000256" key="1">
    <source>
        <dbReference type="ARBA" id="ARBA00004141"/>
    </source>
</evidence>